<keyword evidence="5" id="KW-1185">Reference proteome</keyword>
<dbReference type="InterPro" id="IPR027304">
    <property type="entry name" value="Trigger_fact/SurA_dom_sf"/>
</dbReference>
<dbReference type="PANTHER" id="PTHR47245:SF2">
    <property type="entry name" value="PEPTIDYL-PROLYL CIS-TRANS ISOMERASE HP_0175-RELATED"/>
    <property type="match status" value="1"/>
</dbReference>
<protein>
    <submittedName>
        <fullName evidence="4">Foldase protein PrsA</fullName>
    </submittedName>
</protein>
<reference evidence="4 5" key="1">
    <citation type="submission" date="2016-10" db="EMBL/GenBank/DDBJ databases">
        <authorList>
            <person name="de Groot N.N."/>
        </authorList>
    </citation>
    <scope>NUCLEOTIDE SEQUENCE [LARGE SCALE GENOMIC DNA]</scope>
    <source>
        <strain evidence="4 5">APO</strain>
    </source>
</reference>
<keyword evidence="1" id="KW-0697">Rotamase</keyword>
<gene>
    <name evidence="4" type="ORF">SAMN05192546_106193</name>
</gene>
<dbReference type="InterPro" id="IPR046357">
    <property type="entry name" value="PPIase_dom_sf"/>
</dbReference>
<dbReference type="Proteomes" id="UP000199230">
    <property type="component" value="Unassembled WGS sequence"/>
</dbReference>
<dbReference type="PANTHER" id="PTHR47245">
    <property type="entry name" value="PEPTIDYLPROLYL ISOMERASE"/>
    <property type="match status" value="1"/>
</dbReference>
<organism evidence="4 5">
    <name type="scientific">Tindallia californiensis</name>
    <dbReference type="NCBI Taxonomy" id="159292"/>
    <lineage>
        <taxon>Bacteria</taxon>
        <taxon>Bacillati</taxon>
        <taxon>Bacillota</taxon>
        <taxon>Clostridia</taxon>
        <taxon>Peptostreptococcales</taxon>
        <taxon>Tindalliaceae</taxon>
        <taxon>Tindallia</taxon>
    </lineage>
</organism>
<dbReference type="STRING" id="159292.SAMN05192546_106193"/>
<proteinExistence type="predicted"/>
<dbReference type="InterPro" id="IPR023058">
    <property type="entry name" value="PPIase_PpiC_CS"/>
</dbReference>
<dbReference type="GO" id="GO:0003755">
    <property type="term" value="F:peptidyl-prolyl cis-trans isomerase activity"/>
    <property type="evidence" value="ECO:0007669"/>
    <property type="project" value="UniProtKB-KW"/>
</dbReference>
<dbReference type="SUPFAM" id="SSF54534">
    <property type="entry name" value="FKBP-like"/>
    <property type="match status" value="1"/>
</dbReference>
<accession>A0A1H3PFY7</accession>
<evidence type="ECO:0000256" key="1">
    <source>
        <dbReference type="PROSITE-ProRule" id="PRU00278"/>
    </source>
</evidence>
<name>A0A1H3PFY7_9FIRM</name>
<evidence type="ECO:0000256" key="2">
    <source>
        <dbReference type="SAM" id="SignalP"/>
    </source>
</evidence>
<dbReference type="Gene3D" id="1.10.4030.10">
    <property type="entry name" value="Porin chaperone SurA, peptide-binding domain"/>
    <property type="match status" value="1"/>
</dbReference>
<dbReference type="PROSITE" id="PS50198">
    <property type="entry name" value="PPIC_PPIASE_2"/>
    <property type="match status" value="1"/>
</dbReference>
<feature type="domain" description="PpiC" evidence="3">
    <location>
        <begin position="184"/>
        <end position="273"/>
    </location>
</feature>
<evidence type="ECO:0000259" key="3">
    <source>
        <dbReference type="PROSITE" id="PS50198"/>
    </source>
</evidence>
<sequence>MKRKSISLTLLALMLMVSLLAGCGNSNSIPEDAVATVNNEPISMQDYESTLALMKMNYETEMGADLFEEEDNEEGMTLLDTIKEQVLERMIFTEIILQEARAKDLAIDEEELDETMELFWEFMGEDEEMSVFLEENHIDEAFFRKEMAKELLMIEYQQHYLETMEVGEEEAKAFFEENKDMYTSDQVEASHILVETEQEATDIKSQLDEGADFATLAQTFSMCPSSADGGNLGMFPRGAMVPPFEEAAFAMEAGEISEPVETDFGWHIILVTQRIKDEEDFEGLKEQIIQQIRQESLQNHIEELRESAEINKREL</sequence>
<dbReference type="RefSeq" id="WP_093313984.1">
    <property type="nucleotide sequence ID" value="NZ_FNPV01000006.1"/>
</dbReference>
<dbReference type="PROSITE" id="PS01096">
    <property type="entry name" value="PPIC_PPIASE_1"/>
    <property type="match status" value="1"/>
</dbReference>
<dbReference type="AlphaFoldDB" id="A0A1H3PFY7"/>
<feature type="chain" id="PRO_5039211215" evidence="2">
    <location>
        <begin position="22"/>
        <end position="315"/>
    </location>
</feature>
<dbReference type="OrthoDB" id="14196at2"/>
<dbReference type="InterPro" id="IPR000297">
    <property type="entry name" value="PPIase_PpiC"/>
</dbReference>
<dbReference type="EMBL" id="FNPV01000006">
    <property type="protein sequence ID" value="SDZ00092.1"/>
    <property type="molecule type" value="Genomic_DNA"/>
</dbReference>
<dbReference type="Pfam" id="PF00639">
    <property type="entry name" value="Rotamase"/>
    <property type="match status" value="1"/>
</dbReference>
<keyword evidence="2" id="KW-0732">Signal</keyword>
<dbReference type="PROSITE" id="PS51257">
    <property type="entry name" value="PROKAR_LIPOPROTEIN"/>
    <property type="match status" value="1"/>
</dbReference>
<dbReference type="Gene3D" id="3.10.50.40">
    <property type="match status" value="1"/>
</dbReference>
<feature type="signal peptide" evidence="2">
    <location>
        <begin position="1"/>
        <end position="21"/>
    </location>
</feature>
<dbReference type="SUPFAM" id="SSF109998">
    <property type="entry name" value="Triger factor/SurA peptide-binding domain-like"/>
    <property type="match status" value="1"/>
</dbReference>
<evidence type="ECO:0000313" key="5">
    <source>
        <dbReference type="Proteomes" id="UP000199230"/>
    </source>
</evidence>
<dbReference type="InterPro" id="IPR050245">
    <property type="entry name" value="PrsA_foldase"/>
</dbReference>
<dbReference type="Pfam" id="PF13624">
    <property type="entry name" value="SurA_N_3"/>
    <property type="match status" value="1"/>
</dbReference>
<keyword evidence="1" id="KW-0413">Isomerase</keyword>
<evidence type="ECO:0000313" key="4">
    <source>
        <dbReference type="EMBL" id="SDZ00092.1"/>
    </source>
</evidence>